<evidence type="ECO:0000313" key="2">
    <source>
        <dbReference type="EMBL" id="WXB17045.1"/>
    </source>
</evidence>
<dbReference type="Proteomes" id="UP001370348">
    <property type="component" value="Chromosome"/>
</dbReference>
<feature type="compositionally biased region" description="Low complexity" evidence="1">
    <location>
        <begin position="146"/>
        <end position="166"/>
    </location>
</feature>
<evidence type="ECO:0008006" key="4">
    <source>
        <dbReference type="Google" id="ProtNLM"/>
    </source>
</evidence>
<evidence type="ECO:0000256" key="1">
    <source>
        <dbReference type="SAM" id="MobiDB-lite"/>
    </source>
</evidence>
<keyword evidence="3" id="KW-1185">Reference proteome</keyword>
<evidence type="ECO:0000313" key="3">
    <source>
        <dbReference type="Proteomes" id="UP001370348"/>
    </source>
</evidence>
<proteinExistence type="predicted"/>
<accession>A0ABZ2M241</accession>
<protein>
    <recommendedName>
        <fullName evidence="4">Lipoprotein</fullName>
    </recommendedName>
</protein>
<dbReference type="RefSeq" id="WP_394826674.1">
    <property type="nucleotide sequence ID" value="NZ_CP089984.1"/>
</dbReference>
<organism evidence="2 3">
    <name type="scientific">Pendulispora albinea</name>
    <dbReference type="NCBI Taxonomy" id="2741071"/>
    <lineage>
        <taxon>Bacteria</taxon>
        <taxon>Pseudomonadati</taxon>
        <taxon>Myxococcota</taxon>
        <taxon>Myxococcia</taxon>
        <taxon>Myxococcales</taxon>
        <taxon>Sorangiineae</taxon>
        <taxon>Pendulisporaceae</taxon>
        <taxon>Pendulispora</taxon>
    </lineage>
</organism>
<feature type="compositionally biased region" description="Basic and acidic residues" evidence="1">
    <location>
        <begin position="180"/>
        <end position="190"/>
    </location>
</feature>
<reference evidence="2 3" key="1">
    <citation type="submission" date="2021-12" db="EMBL/GenBank/DDBJ databases">
        <title>Discovery of the Pendulisporaceae a myxobacterial family with distinct sporulation behavior and unique specialized metabolism.</title>
        <authorList>
            <person name="Garcia R."/>
            <person name="Popoff A."/>
            <person name="Bader C.D."/>
            <person name="Loehr J."/>
            <person name="Walesch S."/>
            <person name="Walt C."/>
            <person name="Boldt J."/>
            <person name="Bunk B."/>
            <person name="Haeckl F.J.F.P.J."/>
            <person name="Gunesch A.P."/>
            <person name="Birkelbach J."/>
            <person name="Nuebel U."/>
            <person name="Pietschmann T."/>
            <person name="Bach T."/>
            <person name="Mueller R."/>
        </authorList>
    </citation>
    <scope>NUCLEOTIDE SEQUENCE [LARGE SCALE GENOMIC DNA]</scope>
    <source>
        <strain evidence="2 3">MSr11954</strain>
    </source>
</reference>
<dbReference type="EMBL" id="CP089984">
    <property type="protein sequence ID" value="WXB17045.1"/>
    <property type="molecule type" value="Genomic_DNA"/>
</dbReference>
<name>A0ABZ2M241_9BACT</name>
<sequence>MSFVLRGAIFLALGTLLDPCSKLGIRADESAKDAPGHANAATPAAPVSAEQVSIDEATKLCAAGDCLTAHDRIQMALPPSAPFRQSAEFKSLENRWAEAAIAGAQTDPDLAARRKVLEEVVASNVVDPPYKTRARDTLAKLPLPSPQSGAPDASADAAPAGSGSSDAESKSKEHRHRSHEGRSSHKKGEK</sequence>
<feature type="region of interest" description="Disordered" evidence="1">
    <location>
        <begin position="139"/>
        <end position="190"/>
    </location>
</feature>
<gene>
    <name evidence="2" type="ORF">LZC94_07160</name>
</gene>